<evidence type="ECO:0000256" key="8">
    <source>
        <dbReference type="ARBA" id="ARBA00038436"/>
    </source>
</evidence>
<dbReference type="Proteomes" id="UP001165368">
    <property type="component" value="Unassembled WGS sequence"/>
</dbReference>
<evidence type="ECO:0000256" key="7">
    <source>
        <dbReference type="ARBA" id="ARBA00023136"/>
    </source>
</evidence>
<evidence type="ECO:0000313" key="12">
    <source>
        <dbReference type="Proteomes" id="UP001165368"/>
    </source>
</evidence>
<dbReference type="PANTHER" id="PTHR35011">
    <property type="entry name" value="2,3-DIKETO-L-GULONATE TRAP TRANSPORTER SMALL PERMEASE PROTEIN YIAM"/>
    <property type="match status" value="1"/>
</dbReference>
<keyword evidence="12" id="KW-1185">Reference proteome</keyword>
<dbReference type="PANTHER" id="PTHR35011:SF10">
    <property type="entry name" value="TRAP TRANSPORTER SMALL PERMEASE PROTEIN"/>
    <property type="match status" value="1"/>
</dbReference>
<keyword evidence="3" id="KW-1003">Cell membrane</keyword>
<evidence type="ECO:0000259" key="10">
    <source>
        <dbReference type="Pfam" id="PF04290"/>
    </source>
</evidence>
<dbReference type="Pfam" id="PF04290">
    <property type="entry name" value="DctQ"/>
    <property type="match status" value="1"/>
</dbReference>
<dbReference type="InterPro" id="IPR055348">
    <property type="entry name" value="DctQ"/>
</dbReference>
<accession>A0ABS9L3V8</accession>
<evidence type="ECO:0000256" key="2">
    <source>
        <dbReference type="ARBA" id="ARBA00022448"/>
    </source>
</evidence>
<keyword evidence="6 9" id="KW-1133">Transmembrane helix</keyword>
<evidence type="ECO:0000256" key="3">
    <source>
        <dbReference type="ARBA" id="ARBA00022475"/>
    </source>
</evidence>
<keyword evidence="5 9" id="KW-0812">Transmembrane</keyword>
<feature type="transmembrane region" description="Helical" evidence="9">
    <location>
        <begin position="101"/>
        <end position="122"/>
    </location>
</feature>
<protein>
    <submittedName>
        <fullName evidence="11">TRAP transporter small permease</fullName>
    </submittedName>
</protein>
<evidence type="ECO:0000256" key="9">
    <source>
        <dbReference type="SAM" id="Phobius"/>
    </source>
</evidence>
<name>A0ABS9L3V8_9MICC</name>
<organism evidence="11 12">
    <name type="scientific">Arthrobacter hankyongi</name>
    <dbReference type="NCBI Taxonomy" id="2904801"/>
    <lineage>
        <taxon>Bacteria</taxon>
        <taxon>Bacillati</taxon>
        <taxon>Actinomycetota</taxon>
        <taxon>Actinomycetes</taxon>
        <taxon>Micrococcales</taxon>
        <taxon>Micrococcaceae</taxon>
        <taxon>Arthrobacter</taxon>
    </lineage>
</organism>
<gene>
    <name evidence="11" type="ORF">LVY72_05180</name>
</gene>
<keyword evidence="2" id="KW-0813">Transport</keyword>
<feature type="transmembrane region" description="Helical" evidence="9">
    <location>
        <begin position="22"/>
        <end position="43"/>
    </location>
</feature>
<comment type="subcellular location">
    <subcellularLocation>
        <location evidence="1">Cell inner membrane</location>
        <topology evidence="1">Multi-pass membrane protein</topology>
    </subcellularLocation>
</comment>
<dbReference type="EMBL" id="JAKLTQ010000002">
    <property type="protein sequence ID" value="MCG2621305.1"/>
    <property type="molecule type" value="Genomic_DNA"/>
</dbReference>
<feature type="transmembrane region" description="Helical" evidence="9">
    <location>
        <begin position="142"/>
        <end position="165"/>
    </location>
</feature>
<keyword evidence="7 9" id="KW-0472">Membrane</keyword>
<reference evidence="11" key="1">
    <citation type="submission" date="2022-01" db="EMBL/GenBank/DDBJ databases">
        <authorList>
            <person name="Jo J.-H."/>
            <person name="Im W.-T."/>
        </authorList>
    </citation>
    <scope>NUCLEOTIDE SEQUENCE</scope>
    <source>
        <strain evidence="11">I2-34</strain>
    </source>
</reference>
<evidence type="ECO:0000256" key="6">
    <source>
        <dbReference type="ARBA" id="ARBA00022989"/>
    </source>
</evidence>
<evidence type="ECO:0000256" key="1">
    <source>
        <dbReference type="ARBA" id="ARBA00004429"/>
    </source>
</evidence>
<comment type="caution">
    <text evidence="11">The sequence shown here is derived from an EMBL/GenBank/DDBJ whole genome shotgun (WGS) entry which is preliminary data.</text>
</comment>
<feature type="domain" description="Tripartite ATP-independent periplasmic transporters DctQ component" evidence="10">
    <location>
        <begin position="37"/>
        <end position="169"/>
    </location>
</feature>
<feature type="transmembrane region" description="Helical" evidence="9">
    <location>
        <begin position="63"/>
        <end position="80"/>
    </location>
</feature>
<evidence type="ECO:0000313" key="11">
    <source>
        <dbReference type="EMBL" id="MCG2621305.1"/>
    </source>
</evidence>
<evidence type="ECO:0000256" key="4">
    <source>
        <dbReference type="ARBA" id="ARBA00022519"/>
    </source>
</evidence>
<proteinExistence type="inferred from homology"/>
<sequence length="191" mass="20951">MDALPTEQDANTGTGPTVLERIIGWFGVPGILAVIILMLHTVLNALMRKTPAGSLHGTLEYGGYWYMTMICMLGLVWAQQKGEHIDARLVFDRVPRPVQREFELFSHAVTFALCAAFAVFGWFEALDKMEIGATAGVSGVIIWPAVFFVPFGFALIAIQIVLNFLRLLRTRSGANAAADRSEEGLVHDVLS</sequence>
<dbReference type="InterPro" id="IPR007387">
    <property type="entry name" value="TRAP_DctQ"/>
</dbReference>
<evidence type="ECO:0000256" key="5">
    <source>
        <dbReference type="ARBA" id="ARBA00022692"/>
    </source>
</evidence>
<comment type="similarity">
    <text evidence="8">Belongs to the TRAP transporter small permease family.</text>
</comment>
<dbReference type="RefSeq" id="WP_237818410.1">
    <property type="nucleotide sequence ID" value="NZ_JAKLTQ010000002.1"/>
</dbReference>
<keyword evidence="4" id="KW-0997">Cell inner membrane</keyword>